<gene>
    <name evidence="2" type="ORF">HHL10_20420</name>
</gene>
<dbReference type="SUPFAM" id="SSF55469">
    <property type="entry name" value="FMN-dependent nitroreductase-like"/>
    <property type="match status" value="2"/>
</dbReference>
<feature type="domain" description="Nitroreductase" evidence="1">
    <location>
        <begin position="114"/>
        <end position="248"/>
    </location>
</feature>
<dbReference type="AlphaFoldDB" id="A0A848FDF8"/>
<reference evidence="2 3" key="1">
    <citation type="submission" date="2020-04" db="EMBL/GenBank/DDBJ databases">
        <title>Azohydromonas sp. isolated from soil.</title>
        <authorList>
            <person name="Dahal R.H."/>
        </authorList>
    </citation>
    <scope>NUCLEOTIDE SEQUENCE [LARGE SCALE GENOMIC DNA]</scope>
    <source>
        <strain evidence="2 3">G-1-1-14</strain>
    </source>
</reference>
<accession>A0A848FDF8</accession>
<comment type="caution">
    <text evidence="2">The sequence shown here is derived from an EMBL/GenBank/DDBJ whole genome shotgun (WGS) entry which is preliminary data.</text>
</comment>
<dbReference type="EMBL" id="JABBFW010000017">
    <property type="protein sequence ID" value="NML17342.1"/>
    <property type="molecule type" value="Genomic_DNA"/>
</dbReference>
<dbReference type="PANTHER" id="PTHR42741">
    <property type="entry name" value="NITROREDUCTASE FAMILY PROTEIN"/>
    <property type="match status" value="1"/>
</dbReference>
<dbReference type="NCBIfam" id="TIGR03605">
    <property type="entry name" value="antibiot_sagB"/>
    <property type="match status" value="1"/>
</dbReference>
<proteinExistence type="predicted"/>
<dbReference type="InterPro" id="IPR029479">
    <property type="entry name" value="Nitroreductase"/>
</dbReference>
<dbReference type="Proteomes" id="UP000574067">
    <property type="component" value="Unassembled WGS sequence"/>
</dbReference>
<name>A0A848FDF8_9BURK</name>
<dbReference type="InterPro" id="IPR020051">
    <property type="entry name" value="SagB-type_dehydrogenase"/>
</dbReference>
<protein>
    <submittedName>
        <fullName evidence="2">SagB/ThcOx family dehydrogenase</fullName>
    </submittedName>
</protein>
<organism evidence="2 3">
    <name type="scientific">Azohydromonas caseinilytica</name>
    <dbReference type="NCBI Taxonomy" id="2728836"/>
    <lineage>
        <taxon>Bacteria</taxon>
        <taxon>Pseudomonadati</taxon>
        <taxon>Pseudomonadota</taxon>
        <taxon>Betaproteobacteria</taxon>
        <taxon>Burkholderiales</taxon>
        <taxon>Sphaerotilaceae</taxon>
        <taxon>Azohydromonas</taxon>
    </lineage>
</organism>
<dbReference type="PANTHER" id="PTHR42741:SF3">
    <property type="entry name" value="NITROREDUCTASE FAMILY PROTEIN"/>
    <property type="match status" value="1"/>
</dbReference>
<keyword evidence="3" id="KW-1185">Reference proteome</keyword>
<evidence type="ECO:0000259" key="1">
    <source>
        <dbReference type="Pfam" id="PF00881"/>
    </source>
</evidence>
<dbReference type="Gene3D" id="3.40.109.10">
    <property type="entry name" value="NADH Oxidase"/>
    <property type="match status" value="2"/>
</dbReference>
<dbReference type="InterPro" id="IPR000415">
    <property type="entry name" value="Nitroreductase-like"/>
</dbReference>
<dbReference type="GO" id="GO:0016491">
    <property type="term" value="F:oxidoreductase activity"/>
    <property type="evidence" value="ECO:0007669"/>
    <property type="project" value="InterPro"/>
</dbReference>
<evidence type="ECO:0000313" key="3">
    <source>
        <dbReference type="Proteomes" id="UP000574067"/>
    </source>
</evidence>
<evidence type="ECO:0000313" key="2">
    <source>
        <dbReference type="EMBL" id="NML17342.1"/>
    </source>
</evidence>
<dbReference type="Pfam" id="PF00881">
    <property type="entry name" value="Nitroreductase"/>
    <property type="match status" value="1"/>
</dbReference>
<sequence length="583" mass="64002">MKTGTGTGTGTAQAPGSLDRVLRYHQQTKHRFFRYAPGPGSLDWANQPDPFRRYEGAALVALPRLRAGDAPASPPYEDLFRGGGVARTAPTAASLSRFLECSLAISAWKQAGTVRWALRINPSSGNLHPTEAYLLIDRIEGVLRAPGLYHYAPREHALELRAEWPRAGVKALLQGFPPGAFLVGLSSVHWREAWKYGERAFRYCQHDVGHALGSLRFAARMLGWRTLLLNGQDDDTVASLLGIDRDEDFAGAEHEHPDALVVIWPDAGTGLALPEPISLPLCLDGVVTRDVPPRVWHGKANRLSQDEPVRWAGIEEVEAACWKSQQERSVVELRHDTGTVQAAADAGNGPGLPSAAQVIRQRRSATAFDGTTSIPADRFFAMLTRTLPRVEHDLGHRPVPWDALPWAPTIDLALFVHRVDGLAPGLYMLARDPAGVEPLRRATYKEYAWSVPPGRTDDLPLFLLQQADVRDLAAQLCCGQRIAADGVFSLGMVTRFEPSLRRCGAWFYRRLFWETGLIGQLLYLEAEAAGLRATGIGCFFDDPVHQVLGLGDLTFQSLYHFAIGAAVDDSRLTVLPPYGRAGE</sequence>
<dbReference type="CDD" id="cd02142">
    <property type="entry name" value="McbC_SagB-like_oxidoreductase"/>
    <property type="match status" value="2"/>
</dbReference>